<dbReference type="PRINTS" id="PR01071">
    <property type="entry name" value="ACOABIOTINCC"/>
</dbReference>
<keyword evidence="7 9" id="KW-0275">Fatty acid biosynthesis</keyword>
<name>Q9AGU8_BRUAO</name>
<feature type="non-terminal residue" evidence="11">
    <location>
        <position position="198"/>
    </location>
</feature>
<dbReference type="UniPathway" id="UPA00094"/>
<dbReference type="PROSITE" id="PS50968">
    <property type="entry name" value="BIOTINYL_LIPOYL"/>
    <property type="match status" value="1"/>
</dbReference>
<dbReference type="CDD" id="cd06850">
    <property type="entry name" value="biotinyl_domain"/>
    <property type="match status" value="1"/>
</dbReference>
<comment type="function">
    <text evidence="1 9">This protein is a component of the acetyl coenzyme A carboxylase complex; first, biotin carboxylase catalyzes the carboxylation of the carrier protein and then the transcarboxylase transfers the carboxyl group to form malonyl-CoA.</text>
</comment>
<keyword evidence="4 9" id="KW-0444">Lipid biosynthesis</keyword>
<dbReference type="InterPro" id="IPR001249">
    <property type="entry name" value="AcCoA_biotinCC"/>
</dbReference>
<accession>Q9AGU8</accession>
<dbReference type="InterPro" id="IPR001882">
    <property type="entry name" value="Biotin_BS"/>
</dbReference>
<evidence type="ECO:0000256" key="9">
    <source>
        <dbReference type="RuleBase" id="RU364072"/>
    </source>
</evidence>
<dbReference type="PROSITE" id="PS00188">
    <property type="entry name" value="BIOTIN"/>
    <property type="match status" value="1"/>
</dbReference>
<reference evidence="11" key="1">
    <citation type="submission" date="2000-12" db="EMBL/GenBank/DDBJ databases">
        <title>Cloning and sequence of the aroD gene of Brucella abortus.</title>
        <authorList>
            <person name="Essenberg R.C."/>
        </authorList>
    </citation>
    <scope>NUCLEOTIDE SEQUENCE</scope>
    <source>
        <strain evidence="11">2308</strain>
    </source>
</reference>
<keyword evidence="5 9" id="KW-0276">Fatty acid metabolism</keyword>
<sequence>MRVRLSGITPMCPQSPKVLFAALARKDTCSACARLRQLPKKKKKTGKALKGPDMSSKNSVIDKETIRDLADILNETDLTDIEVEHGDLRIRVSRKVTVQAAATVMPAVAPAAVAAPAAATASASEPSKADLAKNAVPSPMVGTAYLAPAPGARNFIEVGTQVKEGQTLLIIEAMKTMNQIPAPRAGTVKAILVEDAQP</sequence>
<evidence type="ECO:0000256" key="3">
    <source>
        <dbReference type="ARBA" id="ARBA00017562"/>
    </source>
</evidence>
<evidence type="ECO:0000259" key="10">
    <source>
        <dbReference type="PROSITE" id="PS50968"/>
    </source>
</evidence>
<dbReference type="InterPro" id="IPR050709">
    <property type="entry name" value="Biotin_Carboxyl_Carrier/Decarb"/>
</dbReference>
<dbReference type="GO" id="GO:0006633">
    <property type="term" value="P:fatty acid biosynthetic process"/>
    <property type="evidence" value="ECO:0007669"/>
    <property type="project" value="UniProtKB-UniPathway"/>
</dbReference>
<dbReference type="PANTHER" id="PTHR45266">
    <property type="entry name" value="OXALOACETATE DECARBOXYLASE ALPHA CHAIN"/>
    <property type="match status" value="1"/>
</dbReference>
<dbReference type="InterPro" id="IPR011053">
    <property type="entry name" value="Single_hybrid_motif"/>
</dbReference>
<gene>
    <name evidence="11" type="primary">accB</name>
</gene>
<dbReference type="InterPro" id="IPR000089">
    <property type="entry name" value="Biotin_lipoyl"/>
</dbReference>
<dbReference type="PANTHER" id="PTHR45266:SF3">
    <property type="entry name" value="OXALOACETATE DECARBOXYLASE ALPHA CHAIN"/>
    <property type="match status" value="1"/>
</dbReference>
<organism evidence="11">
    <name type="scientific">Brucella abortus</name>
    <dbReference type="NCBI Taxonomy" id="235"/>
    <lineage>
        <taxon>Bacteria</taxon>
        <taxon>Pseudomonadati</taxon>
        <taxon>Pseudomonadota</taxon>
        <taxon>Alphaproteobacteria</taxon>
        <taxon>Hyphomicrobiales</taxon>
        <taxon>Brucellaceae</taxon>
        <taxon>Brucella/Ochrobactrum group</taxon>
        <taxon>Brucella</taxon>
    </lineage>
</organism>
<feature type="domain" description="Lipoyl-binding" evidence="10">
    <location>
        <begin position="133"/>
        <end position="198"/>
    </location>
</feature>
<dbReference type="GO" id="GO:0009317">
    <property type="term" value="C:acetyl-CoA carboxylase complex"/>
    <property type="evidence" value="ECO:0007669"/>
    <property type="project" value="InterPro"/>
</dbReference>
<proteinExistence type="predicted"/>
<keyword evidence="8 9" id="KW-0092">Biotin</keyword>
<dbReference type="NCBIfam" id="TIGR00531">
    <property type="entry name" value="BCCP"/>
    <property type="match status" value="1"/>
</dbReference>
<evidence type="ECO:0000256" key="4">
    <source>
        <dbReference type="ARBA" id="ARBA00022516"/>
    </source>
</evidence>
<dbReference type="GO" id="GO:0003989">
    <property type="term" value="F:acetyl-CoA carboxylase activity"/>
    <property type="evidence" value="ECO:0007669"/>
    <property type="project" value="InterPro"/>
</dbReference>
<keyword evidence="6 9" id="KW-0443">Lipid metabolism</keyword>
<dbReference type="Pfam" id="PF00364">
    <property type="entry name" value="Biotin_lipoyl"/>
    <property type="match status" value="1"/>
</dbReference>
<evidence type="ECO:0000256" key="1">
    <source>
        <dbReference type="ARBA" id="ARBA00003761"/>
    </source>
</evidence>
<evidence type="ECO:0000256" key="6">
    <source>
        <dbReference type="ARBA" id="ARBA00023098"/>
    </source>
</evidence>
<evidence type="ECO:0000256" key="7">
    <source>
        <dbReference type="ARBA" id="ARBA00023160"/>
    </source>
</evidence>
<evidence type="ECO:0000313" key="11">
    <source>
        <dbReference type="EMBL" id="AAK27449.1"/>
    </source>
</evidence>
<dbReference type="AlphaFoldDB" id="Q9AGU8"/>
<evidence type="ECO:0000256" key="5">
    <source>
        <dbReference type="ARBA" id="ARBA00022832"/>
    </source>
</evidence>
<dbReference type="EMBL" id="AF326476">
    <property type="protein sequence ID" value="AAK27449.1"/>
    <property type="molecule type" value="Genomic_DNA"/>
</dbReference>
<dbReference type="SUPFAM" id="SSF51230">
    <property type="entry name" value="Single hybrid motif"/>
    <property type="match status" value="1"/>
</dbReference>
<evidence type="ECO:0000256" key="2">
    <source>
        <dbReference type="ARBA" id="ARBA00005194"/>
    </source>
</evidence>
<comment type="pathway">
    <text evidence="2 9">Lipid metabolism; fatty acid biosynthesis.</text>
</comment>
<evidence type="ECO:0000256" key="8">
    <source>
        <dbReference type="ARBA" id="ARBA00023267"/>
    </source>
</evidence>
<protein>
    <recommendedName>
        <fullName evidence="3 9">Biotin carboxyl carrier protein of acetyl-CoA carboxylase</fullName>
    </recommendedName>
</protein>
<dbReference type="Gene3D" id="2.40.50.100">
    <property type="match status" value="1"/>
</dbReference>